<feature type="domain" description="ABC transporter" evidence="3">
    <location>
        <begin position="8"/>
        <end position="238"/>
    </location>
</feature>
<keyword evidence="2 4" id="KW-0067">ATP-binding</keyword>
<dbReference type="RefSeq" id="WP_009414983.1">
    <property type="nucleotide sequence ID" value="NZ_JAGDYP010000002.1"/>
</dbReference>
<evidence type="ECO:0000256" key="2">
    <source>
        <dbReference type="ARBA" id="ARBA00022840"/>
    </source>
</evidence>
<evidence type="ECO:0000313" key="5">
    <source>
        <dbReference type="Proteomes" id="UP000681610"/>
    </source>
</evidence>
<name>A0ABS3PVE3_9FLAO</name>
<dbReference type="Proteomes" id="UP000681610">
    <property type="component" value="Unassembled WGS sequence"/>
</dbReference>
<dbReference type="GO" id="GO:0005524">
    <property type="term" value="F:ATP binding"/>
    <property type="evidence" value="ECO:0007669"/>
    <property type="project" value="UniProtKB-KW"/>
</dbReference>
<evidence type="ECO:0000259" key="3">
    <source>
        <dbReference type="PROSITE" id="PS50893"/>
    </source>
</evidence>
<gene>
    <name evidence="4" type="ORF">J4N46_02405</name>
</gene>
<dbReference type="PANTHER" id="PTHR43038:SF8">
    <property type="entry name" value="ABC-TYPE MULTIDRUG TRANSPORT SYSTEM, ATPASE COMPONENT"/>
    <property type="match status" value="1"/>
</dbReference>
<organism evidence="4 5">
    <name type="scientific">Capnocytophaga bilenii</name>
    <dbReference type="NCBI Taxonomy" id="2819369"/>
    <lineage>
        <taxon>Bacteria</taxon>
        <taxon>Pseudomonadati</taxon>
        <taxon>Bacteroidota</taxon>
        <taxon>Flavobacteriia</taxon>
        <taxon>Flavobacteriales</taxon>
        <taxon>Flavobacteriaceae</taxon>
        <taxon>Capnocytophaga</taxon>
    </lineage>
</organism>
<dbReference type="InterPro" id="IPR003439">
    <property type="entry name" value="ABC_transporter-like_ATP-bd"/>
</dbReference>
<keyword evidence="5" id="KW-1185">Reference proteome</keyword>
<dbReference type="InterPro" id="IPR003593">
    <property type="entry name" value="AAA+_ATPase"/>
</dbReference>
<dbReference type="InterPro" id="IPR017871">
    <property type="entry name" value="ABC_transporter-like_CS"/>
</dbReference>
<evidence type="ECO:0000313" key="4">
    <source>
        <dbReference type="EMBL" id="MBO1883298.1"/>
    </source>
</evidence>
<keyword evidence="1" id="KW-0547">Nucleotide-binding</keyword>
<dbReference type="SUPFAM" id="SSF52540">
    <property type="entry name" value="P-loop containing nucleoside triphosphate hydrolases"/>
    <property type="match status" value="1"/>
</dbReference>
<protein>
    <submittedName>
        <fullName evidence="4">ABC transporter ATP-binding protein</fullName>
    </submittedName>
</protein>
<comment type="caution">
    <text evidence="4">The sequence shown here is derived from an EMBL/GenBank/DDBJ whole genome shotgun (WGS) entry which is preliminary data.</text>
</comment>
<evidence type="ECO:0000256" key="1">
    <source>
        <dbReference type="ARBA" id="ARBA00022741"/>
    </source>
</evidence>
<reference evidence="4 5" key="1">
    <citation type="submission" date="2021-03" db="EMBL/GenBank/DDBJ databases">
        <title>Isolation and description of Capnocytophaga bilenii sp. nov., a novel Capnocytophaga species, isolated from a gingivitis subject.</title>
        <authorList>
            <person name="Antezack A."/>
            <person name="Monnet-Corti V."/>
            <person name="La Scola B."/>
        </authorList>
    </citation>
    <scope>NUCLEOTIDE SEQUENCE [LARGE SCALE GENOMIC DNA]</scope>
    <source>
        <strain evidence="4 5">Marseille-Q4570</strain>
    </source>
</reference>
<dbReference type="PROSITE" id="PS00211">
    <property type="entry name" value="ABC_TRANSPORTER_1"/>
    <property type="match status" value="1"/>
</dbReference>
<proteinExistence type="predicted"/>
<dbReference type="Pfam" id="PF00005">
    <property type="entry name" value="ABC_tran"/>
    <property type="match status" value="1"/>
</dbReference>
<accession>A0ABS3PVE3</accession>
<dbReference type="PANTHER" id="PTHR43038">
    <property type="entry name" value="ATP-BINDING CASSETTE, SUB-FAMILY H, MEMBER 1"/>
    <property type="match status" value="1"/>
</dbReference>
<dbReference type="EMBL" id="JAGDYP010000002">
    <property type="protein sequence ID" value="MBO1883298.1"/>
    <property type="molecule type" value="Genomic_DNA"/>
</dbReference>
<dbReference type="Gene3D" id="3.40.50.300">
    <property type="entry name" value="P-loop containing nucleotide triphosphate hydrolases"/>
    <property type="match status" value="1"/>
</dbReference>
<dbReference type="InterPro" id="IPR027417">
    <property type="entry name" value="P-loop_NTPase"/>
</dbReference>
<sequence length="240" mass="26729">MAEFVNAIEVDHLYKKYKEADYFALNDVSLRVKKGEIYGILGANGAGKTTLLSILFGSIQPTAGSFKIAGHTYKDKSIKYKIGVVPQEYALYPTLTARENLHYFGSLYGLKGKTLYKATETALQRVNLLEVADKKIGHFSGGMKRRINLIAAILHQPEVLFLDEPTVGVDIVSKQIIINYLKELNSKGMSVLYTSHHLQEAQDFCQRLAILSNGSILMEDTPANLIAQTQSGRLEELFIK</sequence>
<dbReference type="PROSITE" id="PS50893">
    <property type="entry name" value="ABC_TRANSPORTER_2"/>
    <property type="match status" value="1"/>
</dbReference>
<dbReference type="SMART" id="SM00382">
    <property type="entry name" value="AAA"/>
    <property type="match status" value="1"/>
</dbReference>